<dbReference type="SUPFAM" id="SSF81296">
    <property type="entry name" value="E set domains"/>
    <property type="match status" value="1"/>
</dbReference>
<dbReference type="Gene3D" id="2.60.40.10">
    <property type="entry name" value="Immunoglobulins"/>
    <property type="match status" value="1"/>
</dbReference>
<dbReference type="Proteomes" id="UP000002943">
    <property type="component" value="Unassembled WGS sequence"/>
</dbReference>
<dbReference type="eggNOG" id="ENOG502Z8YH">
    <property type="taxonomic scope" value="Bacteria"/>
</dbReference>
<dbReference type="InterPro" id="IPR014756">
    <property type="entry name" value="Ig_E-set"/>
</dbReference>
<dbReference type="InterPro" id="IPR012341">
    <property type="entry name" value="6hp_glycosidase-like_sf"/>
</dbReference>
<dbReference type="STRING" id="796620.VIBC2010_01863"/>
<evidence type="ECO:0000259" key="5">
    <source>
        <dbReference type="Pfam" id="PF02927"/>
    </source>
</evidence>
<dbReference type="Pfam" id="PF00759">
    <property type="entry name" value="Glyco_hydro_9"/>
    <property type="match status" value="1"/>
</dbReference>
<evidence type="ECO:0000256" key="1">
    <source>
        <dbReference type="ARBA" id="ARBA00007072"/>
    </source>
</evidence>
<dbReference type="Gene3D" id="1.50.10.10">
    <property type="match status" value="1"/>
</dbReference>
<evidence type="ECO:0000313" key="6">
    <source>
        <dbReference type="EMBL" id="EFP95982.1"/>
    </source>
</evidence>
<feature type="domain" description="Glycoside hydrolase family 9" evidence="4">
    <location>
        <begin position="108"/>
        <end position="519"/>
    </location>
</feature>
<dbReference type="GO" id="GO:0000272">
    <property type="term" value="P:polysaccharide catabolic process"/>
    <property type="evidence" value="ECO:0007669"/>
    <property type="project" value="UniProtKB-KW"/>
</dbReference>
<evidence type="ECO:0000313" key="7">
    <source>
        <dbReference type="Proteomes" id="UP000002943"/>
    </source>
</evidence>
<keyword evidence="7" id="KW-1185">Reference proteome</keyword>
<evidence type="ECO:0000256" key="2">
    <source>
        <dbReference type="ARBA" id="ARBA00023277"/>
    </source>
</evidence>
<sequence length="586" mass="67240">MYLLPIRHEGSMQILTNHIGYETYGPKRAILMMPDDNLQDNIANLISLIDNKPIAELPLGKPTKVANWSKGYFCSIDFSHIETQGQYFISTSHSRSEPFSIQKNILFEQTYSDVLYYFKSQRCSGIFDKHDHRVQVMGTGECIDVHGGWYDASGDMSKYLSHLSYSNYLNPQQTPIVVWNLIRSLKLLKPTNLLTLQSKRRFVDEALHGADFLLRMQSKQGYFHLTVFDQWSKTLSQREVCAFSHQNGEKSADYHAGFRQGGGMAIASLAAASRLEGYGDFDSTDYLKGAEKGYWHLKEYNHLYIDDGQENIIDQYCALIASVELYKSTHNEQYLTEARLWCRLLIEKQQCDDSFSYFWSVDNTKARPFYHPVEAGLPAIALCEYIEVESDKLLCEQARCILENAAKFELTITTKTANIFGYPRQYIKPINDIKKDAFFMAQNNETLYWWQGENARLSSLAVMAFFVYPHIQSYDLKPQLLLYAQNSLSWVLGLNPYNVCMLDGHGVNNCDYLPQQGFHNAKGGICNGITAGITDDNAIAFNPAEYQNDMTQNWRWSEQWLPHAAWYLLAISAQVAHYHQTNMLLE</sequence>
<comment type="caution">
    <text evidence="6">The sequence shown here is derived from an EMBL/GenBank/DDBJ whole genome shotgun (WGS) entry which is preliminary data.</text>
</comment>
<name>E3BM54_9VIBR</name>
<dbReference type="InterPro" id="IPR004197">
    <property type="entry name" value="Cellulase_Ig-like"/>
</dbReference>
<keyword evidence="2" id="KW-0119">Carbohydrate metabolism</keyword>
<dbReference type="InterPro" id="IPR001701">
    <property type="entry name" value="Glyco_hydro_9"/>
</dbReference>
<dbReference type="AlphaFoldDB" id="E3BM54"/>
<dbReference type="Pfam" id="PF02927">
    <property type="entry name" value="CelD_N"/>
    <property type="match status" value="1"/>
</dbReference>
<dbReference type="EMBL" id="AEIU01000083">
    <property type="protein sequence ID" value="EFP95982.1"/>
    <property type="molecule type" value="Genomic_DNA"/>
</dbReference>
<keyword evidence="3" id="KW-0624">Polysaccharide degradation</keyword>
<evidence type="ECO:0000259" key="4">
    <source>
        <dbReference type="Pfam" id="PF00759"/>
    </source>
</evidence>
<proteinExistence type="inferred from homology"/>
<protein>
    <submittedName>
        <fullName evidence="6">Endoglucanase-related protein</fullName>
    </submittedName>
</protein>
<reference evidence="6 7" key="1">
    <citation type="journal article" date="2012" name="Int. J. Syst. Evol. Microbiol.">
        <title>Vibrio caribbeanicus sp. nov., isolated from the marine sponge Scleritoderma cyanea.</title>
        <authorList>
            <person name="Hoffmann M."/>
            <person name="Monday S.R."/>
            <person name="Allard M.W."/>
            <person name="Strain E.A."/>
            <person name="Whittaker P."/>
            <person name="Naum M."/>
            <person name="McCarthy P.J."/>
            <person name="Lopez J.V."/>
            <person name="Fischer M."/>
            <person name="Brown E.W."/>
        </authorList>
    </citation>
    <scope>NUCLEOTIDE SEQUENCE [LARGE SCALE GENOMIC DNA]</scope>
    <source>
        <strain evidence="6 7">ATCC BAA-2122</strain>
    </source>
</reference>
<accession>E3BM54</accession>
<dbReference type="SUPFAM" id="SSF48208">
    <property type="entry name" value="Six-hairpin glycosidases"/>
    <property type="match status" value="1"/>
</dbReference>
<dbReference type="InterPro" id="IPR013783">
    <property type="entry name" value="Ig-like_fold"/>
</dbReference>
<comment type="similarity">
    <text evidence="1">Belongs to the glycosyl hydrolase 9 (cellulase E) family.</text>
</comment>
<dbReference type="CDD" id="cd02850">
    <property type="entry name" value="E_set_Cellulase_N"/>
    <property type="match status" value="1"/>
</dbReference>
<evidence type="ECO:0000256" key="3">
    <source>
        <dbReference type="ARBA" id="ARBA00023326"/>
    </source>
</evidence>
<gene>
    <name evidence="6" type="ORF">VIBC2010_01863</name>
</gene>
<dbReference type="GO" id="GO:0008810">
    <property type="term" value="F:cellulase activity"/>
    <property type="evidence" value="ECO:0007669"/>
    <property type="project" value="InterPro"/>
</dbReference>
<dbReference type="InterPro" id="IPR008928">
    <property type="entry name" value="6-hairpin_glycosidase_sf"/>
</dbReference>
<organism evidence="6 7">
    <name type="scientific">Vibrio caribbeanicus ATCC BAA-2122</name>
    <dbReference type="NCBI Taxonomy" id="796620"/>
    <lineage>
        <taxon>Bacteria</taxon>
        <taxon>Pseudomonadati</taxon>
        <taxon>Pseudomonadota</taxon>
        <taxon>Gammaproteobacteria</taxon>
        <taxon>Vibrionales</taxon>
        <taxon>Vibrionaceae</taxon>
        <taxon>Vibrio</taxon>
    </lineage>
</organism>
<feature type="domain" description="Cellulase Ig-like" evidence="5">
    <location>
        <begin position="12"/>
        <end position="94"/>
    </location>
</feature>